<dbReference type="HOGENOM" id="CLU_1619923_0_0_1"/>
<evidence type="ECO:0000256" key="1">
    <source>
        <dbReference type="PROSITE-ProRule" id="PRU00176"/>
    </source>
</evidence>
<gene>
    <name evidence="4" type="ORF">RirG_220370</name>
</gene>
<dbReference type="InterPro" id="IPR035979">
    <property type="entry name" value="RBD_domain_sf"/>
</dbReference>
<organism evidence="4 5">
    <name type="scientific">Rhizophagus irregularis (strain DAOM 197198w)</name>
    <name type="common">Glomus intraradices</name>
    <dbReference type="NCBI Taxonomy" id="1432141"/>
    <lineage>
        <taxon>Eukaryota</taxon>
        <taxon>Fungi</taxon>
        <taxon>Fungi incertae sedis</taxon>
        <taxon>Mucoromycota</taxon>
        <taxon>Glomeromycotina</taxon>
        <taxon>Glomeromycetes</taxon>
        <taxon>Glomerales</taxon>
        <taxon>Glomeraceae</taxon>
        <taxon>Rhizophagus</taxon>
    </lineage>
</organism>
<comment type="caution">
    <text evidence="4">The sequence shown here is derived from an EMBL/GenBank/DDBJ whole genome shotgun (WGS) entry which is preliminary data.</text>
</comment>
<feature type="compositionally biased region" description="Polar residues" evidence="2">
    <location>
        <begin position="42"/>
        <end position="78"/>
    </location>
</feature>
<reference evidence="4 5" key="1">
    <citation type="submission" date="2014-02" db="EMBL/GenBank/DDBJ databases">
        <title>Single nucleus genome sequencing reveals high similarity among nuclei of an endomycorrhizal fungus.</title>
        <authorList>
            <person name="Lin K."/>
            <person name="Geurts R."/>
            <person name="Zhang Z."/>
            <person name="Limpens E."/>
            <person name="Saunders D.G."/>
            <person name="Mu D."/>
            <person name="Pang E."/>
            <person name="Cao H."/>
            <person name="Cha H."/>
            <person name="Lin T."/>
            <person name="Zhou Q."/>
            <person name="Shang Y."/>
            <person name="Li Y."/>
            <person name="Ivanov S."/>
            <person name="Sharma T."/>
            <person name="Velzen R.V."/>
            <person name="Ruijter N.D."/>
            <person name="Aanen D.K."/>
            <person name="Win J."/>
            <person name="Kamoun S."/>
            <person name="Bisseling T."/>
            <person name="Huang S."/>
        </authorList>
    </citation>
    <scope>NUCLEOTIDE SEQUENCE [LARGE SCALE GENOMIC DNA]</scope>
    <source>
        <strain evidence="5">DAOM197198w</strain>
    </source>
</reference>
<name>A0A015JM02_RHIIW</name>
<dbReference type="GO" id="GO:0003723">
    <property type="term" value="F:RNA binding"/>
    <property type="evidence" value="ECO:0007669"/>
    <property type="project" value="UniProtKB-UniRule"/>
</dbReference>
<dbReference type="InterPro" id="IPR000504">
    <property type="entry name" value="RRM_dom"/>
</dbReference>
<protein>
    <recommendedName>
        <fullName evidence="3">RRM domain-containing protein</fullName>
    </recommendedName>
</protein>
<feature type="region of interest" description="Disordered" evidence="2">
    <location>
        <begin position="42"/>
        <end position="84"/>
    </location>
</feature>
<dbReference type="CDD" id="cd00590">
    <property type="entry name" value="RRM_SF"/>
    <property type="match status" value="1"/>
</dbReference>
<dbReference type="Proteomes" id="UP000022910">
    <property type="component" value="Unassembled WGS sequence"/>
</dbReference>
<dbReference type="SMR" id="A0A015JM02"/>
<dbReference type="SMART" id="SM00360">
    <property type="entry name" value="RRM"/>
    <property type="match status" value="1"/>
</dbReference>
<feature type="domain" description="RRM" evidence="3">
    <location>
        <begin position="87"/>
        <end position="159"/>
    </location>
</feature>
<evidence type="ECO:0000313" key="4">
    <source>
        <dbReference type="EMBL" id="EXX55984.1"/>
    </source>
</evidence>
<sequence>MNVNEKSCRNCVVLKAQLEQQEAIVAKYLKIVQSQSELIQDLQNKSSTVGTSPKPSPRRQYSTNYTNYNGWDTTSNDPNNKKTRGGYRAFIGSITSEIDKDSLKRCLEDSFGKVDSIDIITSKACAFADFASPTAYHNAVSEGAVLVNGIALSVERVRRPKPRK</sequence>
<proteinExistence type="predicted"/>
<evidence type="ECO:0000259" key="3">
    <source>
        <dbReference type="PROSITE" id="PS50102"/>
    </source>
</evidence>
<keyword evidence="5" id="KW-1185">Reference proteome</keyword>
<dbReference type="EMBL" id="JEMT01027913">
    <property type="protein sequence ID" value="EXX55984.1"/>
    <property type="molecule type" value="Genomic_DNA"/>
</dbReference>
<dbReference type="PROSITE" id="PS50102">
    <property type="entry name" value="RRM"/>
    <property type="match status" value="1"/>
</dbReference>
<evidence type="ECO:0000256" key="2">
    <source>
        <dbReference type="SAM" id="MobiDB-lite"/>
    </source>
</evidence>
<dbReference type="Gene3D" id="3.30.70.330">
    <property type="match status" value="1"/>
</dbReference>
<dbReference type="OrthoDB" id="339151at2759"/>
<dbReference type="Pfam" id="PF00076">
    <property type="entry name" value="RRM_1"/>
    <property type="match status" value="1"/>
</dbReference>
<evidence type="ECO:0000313" key="5">
    <source>
        <dbReference type="Proteomes" id="UP000022910"/>
    </source>
</evidence>
<dbReference type="SUPFAM" id="SSF54928">
    <property type="entry name" value="RNA-binding domain, RBD"/>
    <property type="match status" value="1"/>
</dbReference>
<dbReference type="AlphaFoldDB" id="A0A015JM02"/>
<dbReference type="InterPro" id="IPR012677">
    <property type="entry name" value="Nucleotide-bd_a/b_plait_sf"/>
</dbReference>
<accession>A0A015JM02</accession>
<keyword evidence="1" id="KW-0694">RNA-binding</keyword>